<accession>A0A0C3DCA5</accession>
<dbReference type="Proteomes" id="UP000054321">
    <property type="component" value="Unassembled WGS sequence"/>
</dbReference>
<dbReference type="InParanoid" id="A0A0C3DCA5"/>
<sequence>MCSIATGLPFYRKGILCDLISPLRKLLTVQTLALISITWELSHPWAIIDKGKKKKLV</sequence>
<proteinExistence type="predicted"/>
<protein>
    <submittedName>
        <fullName evidence="1">Uncharacterized protein</fullName>
    </submittedName>
</protein>
<dbReference type="EMBL" id="KN832870">
    <property type="protein sequence ID" value="KIN08984.1"/>
    <property type="molecule type" value="Genomic_DNA"/>
</dbReference>
<reference evidence="1 2" key="1">
    <citation type="submission" date="2014-04" db="EMBL/GenBank/DDBJ databases">
        <authorList>
            <consortium name="DOE Joint Genome Institute"/>
            <person name="Kuo A."/>
            <person name="Martino E."/>
            <person name="Perotto S."/>
            <person name="Kohler A."/>
            <person name="Nagy L.G."/>
            <person name="Floudas D."/>
            <person name="Copeland A."/>
            <person name="Barry K.W."/>
            <person name="Cichocki N."/>
            <person name="Veneault-Fourrey C."/>
            <person name="LaButti K."/>
            <person name="Lindquist E.A."/>
            <person name="Lipzen A."/>
            <person name="Lundell T."/>
            <person name="Morin E."/>
            <person name="Murat C."/>
            <person name="Sun H."/>
            <person name="Tunlid A."/>
            <person name="Henrissat B."/>
            <person name="Grigoriev I.V."/>
            <person name="Hibbett D.S."/>
            <person name="Martin F."/>
            <person name="Nordberg H.P."/>
            <person name="Cantor M.N."/>
            <person name="Hua S.X."/>
        </authorList>
    </citation>
    <scope>NUCLEOTIDE SEQUENCE [LARGE SCALE GENOMIC DNA]</scope>
    <source>
        <strain evidence="1 2">Zn</strain>
    </source>
</reference>
<evidence type="ECO:0000313" key="1">
    <source>
        <dbReference type="EMBL" id="KIN08984.1"/>
    </source>
</evidence>
<organism evidence="1 2">
    <name type="scientific">Oidiodendron maius (strain Zn)</name>
    <dbReference type="NCBI Taxonomy" id="913774"/>
    <lineage>
        <taxon>Eukaryota</taxon>
        <taxon>Fungi</taxon>
        <taxon>Dikarya</taxon>
        <taxon>Ascomycota</taxon>
        <taxon>Pezizomycotina</taxon>
        <taxon>Leotiomycetes</taxon>
        <taxon>Leotiomycetes incertae sedis</taxon>
        <taxon>Myxotrichaceae</taxon>
        <taxon>Oidiodendron</taxon>
    </lineage>
</organism>
<reference evidence="2" key="2">
    <citation type="submission" date="2015-01" db="EMBL/GenBank/DDBJ databases">
        <title>Evolutionary Origins and Diversification of the Mycorrhizal Mutualists.</title>
        <authorList>
            <consortium name="DOE Joint Genome Institute"/>
            <consortium name="Mycorrhizal Genomics Consortium"/>
            <person name="Kohler A."/>
            <person name="Kuo A."/>
            <person name="Nagy L.G."/>
            <person name="Floudas D."/>
            <person name="Copeland A."/>
            <person name="Barry K.W."/>
            <person name="Cichocki N."/>
            <person name="Veneault-Fourrey C."/>
            <person name="LaButti K."/>
            <person name="Lindquist E.A."/>
            <person name="Lipzen A."/>
            <person name="Lundell T."/>
            <person name="Morin E."/>
            <person name="Murat C."/>
            <person name="Riley R."/>
            <person name="Ohm R."/>
            <person name="Sun H."/>
            <person name="Tunlid A."/>
            <person name="Henrissat B."/>
            <person name="Grigoriev I.V."/>
            <person name="Hibbett D.S."/>
            <person name="Martin F."/>
        </authorList>
    </citation>
    <scope>NUCLEOTIDE SEQUENCE [LARGE SCALE GENOMIC DNA]</scope>
    <source>
        <strain evidence="2">Zn</strain>
    </source>
</reference>
<keyword evidence="2" id="KW-1185">Reference proteome</keyword>
<evidence type="ECO:0000313" key="2">
    <source>
        <dbReference type="Proteomes" id="UP000054321"/>
    </source>
</evidence>
<gene>
    <name evidence="1" type="ORF">OIDMADRAFT_16799</name>
</gene>
<dbReference type="HOGENOM" id="CLU_2997040_0_0_1"/>
<dbReference type="AlphaFoldDB" id="A0A0C3DCA5"/>
<name>A0A0C3DCA5_OIDMZ</name>